<sequence length="170" mass="19680">LKKHLEEQQRLEQVRESTIEATRRKREEDRRRREEEVEEERRRKAVEQQEIEASRQRIQEEVRLRNEGMSKAQVSPSDDENEGGGRTKPRRKRQPTRGGGEDDDDAADEMGDEATPVKPRKAPRKLIRKRAGPTDPAETDPPAEEEVNEYAGSGNKQYKSKAYVDSEDDL</sequence>
<dbReference type="AlphaFoldDB" id="A0A4P9ZJB4"/>
<gene>
    <name evidence="2" type="ORF">BJ085DRAFT_36052</name>
</gene>
<feature type="compositionally biased region" description="Acidic residues" evidence="1">
    <location>
        <begin position="137"/>
        <end position="148"/>
    </location>
</feature>
<feature type="compositionally biased region" description="Acidic residues" evidence="1">
    <location>
        <begin position="101"/>
        <end position="112"/>
    </location>
</feature>
<feature type="compositionally biased region" description="Basic residues" evidence="1">
    <location>
        <begin position="118"/>
        <end position="131"/>
    </location>
</feature>
<feature type="compositionally biased region" description="Basic and acidic residues" evidence="1">
    <location>
        <begin position="1"/>
        <end position="68"/>
    </location>
</feature>
<reference evidence="3" key="1">
    <citation type="journal article" date="2018" name="Nat. Microbiol.">
        <title>Leveraging single-cell genomics to expand the fungal tree of life.</title>
        <authorList>
            <person name="Ahrendt S.R."/>
            <person name="Quandt C.A."/>
            <person name="Ciobanu D."/>
            <person name="Clum A."/>
            <person name="Salamov A."/>
            <person name="Andreopoulos B."/>
            <person name="Cheng J.F."/>
            <person name="Woyke T."/>
            <person name="Pelin A."/>
            <person name="Henrissat B."/>
            <person name="Reynolds N.K."/>
            <person name="Benny G.L."/>
            <person name="Smith M.E."/>
            <person name="James T.Y."/>
            <person name="Grigoriev I.V."/>
        </authorList>
    </citation>
    <scope>NUCLEOTIDE SEQUENCE [LARGE SCALE GENOMIC DNA]</scope>
    <source>
        <strain evidence="3">RSA 468</strain>
    </source>
</reference>
<feature type="non-terminal residue" evidence="2">
    <location>
        <position position="1"/>
    </location>
</feature>
<name>A0A4P9ZJB4_9FUNG</name>
<dbReference type="EMBL" id="ML004379">
    <property type="protein sequence ID" value="RKP33118.1"/>
    <property type="molecule type" value="Genomic_DNA"/>
</dbReference>
<evidence type="ECO:0000313" key="3">
    <source>
        <dbReference type="Proteomes" id="UP000268162"/>
    </source>
</evidence>
<protein>
    <submittedName>
        <fullName evidence="2">Uncharacterized protein</fullName>
    </submittedName>
</protein>
<evidence type="ECO:0000313" key="2">
    <source>
        <dbReference type="EMBL" id="RKP33118.1"/>
    </source>
</evidence>
<accession>A0A4P9ZJB4</accession>
<proteinExistence type="predicted"/>
<organism evidence="2 3">
    <name type="scientific">Dimargaris cristalligena</name>
    <dbReference type="NCBI Taxonomy" id="215637"/>
    <lineage>
        <taxon>Eukaryota</taxon>
        <taxon>Fungi</taxon>
        <taxon>Fungi incertae sedis</taxon>
        <taxon>Zoopagomycota</taxon>
        <taxon>Kickxellomycotina</taxon>
        <taxon>Dimargaritomycetes</taxon>
        <taxon>Dimargaritales</taxon>
        <taxon>Dimargaritaceae</taxon>
        <taxon>Dimargaris</taxon>
    </lineage>
</organism>
<feature type="region of interest" description="Disordered" evidence="1">
    <location>
        <begin position="1"/>
        <end position="170"/>
    </location>
</feature>
<evidence type="ECO:0000256" key="1">
    <source>
        <dbReference type="SAM" id="MobiDB-lite"/>
    </source>
</evidence>
<keyword evidence="3" id="KW-1185">Reference proteome</keyword>
<dbReference type="Proteomes" id="UP000268162">
    <property type="component" value="Unassembled WGS sequence"/>
</dbReference>